<organism evidence="1 2">
    <name type="scientific">Thelephora ganbajun</name>
    <name type="common">Ganba fungus</name>
    <dbReference type="NCBI Taxonomy" id="370292"/>
    <lineage>
        <taxon>Eukaryota</taxon>
        <taxon>Fungi</taxon>
        <taxon>Dikarya</taxon>
        <taxon>Basidiomycota</taxon>
        <taxon>Agaricomycotina</taxon>
        <taxon>Agaricomycetes</taxon>
        <taxon>Thelephorales</taxon>
        <taxon>Thelephoraceae</taxon>
        <taxon>Thelephora</taxon>
    </lineage>
</organism>
<accession>A0ACB6ZMK2</accession>
<reference evidence="1" key="2">
    <citation type="journal article" date="2020" name="Nat. Commun.">
        <title>Large-scale genome sequencing of mycorrhizal fungi provides insights into the early evolution of symbiotic traits.</title>
        <authorList>
            <person name="Miyauchi S."/>
            <person name="Kiss E."/>
            <person name="Kuo A."/>
            <person name="Drula E."/>
            <person name="Kohler A."/>
            <person name="Sanchez-Garcia M."/>
            <person name="Morin E."/>
            <person name="Andreopoulos B."/>
            <person name="Barry K.W."/>
            <person name="Bonito G."/>
            <person name="Buee M."/>
            <person name="Carver A."/>
            <person name="Chen C."/>
            <person name="Cichocki N."/>
            <person name="Clum A."/>
            <person name="Culley D."/>
            <person name="Crous P.W."/>
            <person name="Fauchery L."/>
            <person name="Girlanda M."/>
            <person name="Hayes R.D."/>
            <person name="Keri Z."/>
            <person name="LaButti K."/>
            <person name="Lipzen A."/>
            <person name="Lombard V."/>
            <person name="Magnuson J."/>
            <person name="Maillard F."/>
            <person name="Murat C."/>
            <person name="Nolan M."/>
            <person name="Ohm R.A."/>
            <person name="Pangilinan J."/>
            <person name="Pereira M.F."/>
            <person name="Perotto S."/>
            <person name="Peter M."/>
            <person name="Pfister S."/>
            <person name="Riley R."/>
            <person name="Sitrit Y."/>
            <person name="Stielow J.B."/>
            <person name="Szollosi G."/>
            <person name="Zifcakova L."/>
            <person name="Stursova M."/>
            <person name="Spatafora J.W."/>
            <person name="Tedersoo L."/>
            <person name="Vaario L.M."/>
            <person name="Yamada A."/>
            <person name="Yan M."/>
            <person name="Wang P."/>
            <person name="Xu J."/>
            <person name="Bruns T."/>
            <person name="Baldrian P."/>
            <person name="Vilgalys R."/>
            <person name="Dunand C."/>
            <person name="Henrissat B."/>
            <person name="Grigoriev I.V."/>
            <person name="Hibbett D."/>
            <person name="Nagy L.G."/>
            <person name="Martin F.M."/>
        </authorList>
    </citation>
    <scope>NUCLEOTIDE SEQUENCE</scope>
    <source>
        <strain evidence="1">P2</strain>
    </source>
</reference>
<comment type="caution">
    <text evidence="1">The sequence shown here is derived from an EMBL/GenBank/DDBJ whole genome shotgun (WGS) entry which is preliminary data.</text>
</comment>
<evidence type="ECO:0000313" key="1">
    <source>
        <dbReference type="EMBL" id="KAF9650995.1"/>
    </source>
</evidence>
<dbReference type="Proteomes" id="UP000886501">
    <property type="component" value="Unassembled WGS sequence"/>
</dbReference>
<evidence type="ECO:0000313" key="2">
    <source>
        <dbReference type="Proteomes" id="UP000886501"/>
    </source>
</evidence>
<keyword evidence="2" id="KW-1185">Reference proteome</keyword>
<sequence length="216" mass="24921">MNKDCHDFAFTDLDDTQELPLQRLIRHWMNERHAPDILPIQAELLAGILDHIHKQSSTVNLLRTDPEASGDEHFRIMLAQTEIERVKFVVRSYVRTRLSKIEDYARWILSDSSLHGRLSETELKHAQSYADLLTTHFEESVLKALPGNQRSLDDKVIPPMVTPPDITKPVFVLARRDCPPVYLPDGTKMEMKKGQISLTQYRVIDSLLFQDHVELV</sequence>
<proteinExistence type="predicted"/>
<gene>
    <name evidence="1" type="ORF">BDM02DRAFT_3154570</name>
</gene>
<protein>
    <submittedName>
        <fullName evidence="1">GINS complex, Sld5 component</fullName>
    </submittedName>
</protein>
<dbReference type="EMBL" id="MU117979">
    <property type="protein sequence ID" value="KAF9650995.1"/>
    <property type="molecule type" value="Genomic_DNA"/>
</dbReference>
<name>A0ACB6ZMK2_THEGA</name>
<reference evidence="1" key="1">
    <citation type="submission" date="2019-10" db="EMBL/GenBank/DDBJ databases">
        <authorList>
            <consortium name="DOE Joint Genome Institute"/>
            <person name="Kuo A."/>
            <person name="Miyauchi S."/>
            <person name="Kiss E."/>
            <person name="Drula E."/>
            <person name="Kohler A."/>
            <person name="Sanchez-Garcia M."/>
            <person name="Andreopoulos B."/>
            <person name="Barry K.W."/>
            <person name="Bonito G."/>
            <person name="Buee M."/>
            <person name="Carver A."/>
            <person name="Chen C."/>
            <person name="Cichocki N."/>
            <person name="Clum A."/>
            <person name="Culley D."/>
            <person name="Crous P.W."/>
            <person name="Fauchery L."/>
            <person name="Girlanda M."/>
            <person name="Hayes R."/>
            <person name="Keri Z."/>
            <person name="Labutti K."/>
            <person name="Lipzen A."/>
            <person name="Lombard V."/>
            <person name="Magnuson J."/>
            <person name="Maillard F."/>
            <person name="Morin E."/>
            <person name="Murat C."/>
            <person name="Nolan M."/>
            <person name="Ohm R."/>
            <person name="Pangilinan J."/>
            <person name="Pereira M."/>
            <person name="Perotto S."/>
            <person name="Peter M."/>
            <person name="Riley R."/>
            <person name="Sitrit Y."/>
            <person name="Stielow B."/>
            <person name="Szollosi G."/>
            <person name="Zifcakova L."/>
            <person name="Stursova M."/>
            <person name="Spatafora J.W."/>
            <person name="Tedersoo L."/>
            <person name="Vaario L.-M."/>
            <person name="Yamada A."/>
            <person name="Yan M."/>
            <person name="Wang P."/>
            <person name="Xu J."/>
            <person name="Bruns T."/>
            <person name="Baldrian P."/>
            <person name="Vilgalys R."/>
            <person name="Henrissat B."/>
            <person name="Grigoriev I.V."/>
            <person name="Hibbett D."/>
            <person name="Nagy L.G."/>
            <person name="Martin F.M."/>
        </authorList>
    </citation>
    <scope>NUCLEOTIDE SEQUENCE</scope>
    <source>
        <strain evidence="1">P2</strain>
    </source>
</reference>